<gene>
    <name evidence="2" type="ORF">RSOLAG22IIIB_07792</name>
</gene>
<feature type="region of interest" description="Disordered" evidence="1">
    <location>
        <begin position="137"/>
        <end position="332"/>
    </location>
</feature>
<feature type="compositionally biased region" description="Basic and acidic residues" evidence="1">
    <location>
        <begin position="265"/>
        <end position="299"/>
    </location>
</feature>
<dbReference type="InterPro" id="IPR036020">
    <property type="entry name" value="WW_dom_sf"/>
</dbReference>
<keyword evidence="3" id="KW-1185">Reference proteome</keyword>
<dbReference type="AlphaFoldDB" id="A0A0K6FPZ4"/>
<protein>
    <recommendedName>
        <fullName evidence="4">WW domain-containing protein</fullName>
    </recommendedName>
</protein>
<feature type="compositionally biased region" description="Basic and acidic residues" evidence="1">
    <location>
        <begin position="175"/>
        <end position="194"/>
    </location>
</feature>
<proteinExistence type="predicted"/>
<evidence type="ECO:0000313" key="3">
    <source>
        <dbReference type="Proteomes" id="UP000044841"/>
    </source>
</evidence>
<feature type="compositionally biased region" description="Acidic residues" evidence="1">
    <location>
        <begin position="1"/>
        <end position="14"/>
    </location>
</feature>
<evidence type="ECO:0008006" key="4">
    <source>
        <dbReference type="Google" id="ProtNLM"/>
    </source>
</evidence>
<dbReference type="SUPFAM" id="SSF51045">
    <property type="entry name" value="WW domain"/>
    <property type="match status" value="1"/>
</dbReference>
<dbReference type="Proteomes" id="UP000044841">
    <property type="component" value="Unassembled WGS sequence"/>
</dbReference>
<name>A0A0K6FPZ4_9AGAM</name>
<feature type="compositionally biased region" description="Pro residues" evidence="1">
    <location>
        <begin position="195"/>
        <end position="210"/>
    </location>
</feature>
<accession>A0A0K6FPZ4</accession>
<reference evidence="2 3" key="1">
    <citation type="submission" date="2015-07" db="EMBL/GenBank/DDBJ databases">
        <authorList>
            <person name="Noorani M."/>
        </authorList>
    </citation>
    <scope>NUCLEOTIDE SEQUENCE [LARGE SCALE GENOMIC DNA]</scope>
    <source>
        <strain evidence="2">BBA 69670</strain>
    </source>
</reference>
<organism evidence="2 3">
    <name type="scientific">Rhizoctonia solani</name>
    <dbReference type="NCBI Taxonomy" id="456999"/>
    <lineage>
        <taxon>Eukaryota</taxon>
        <taxon>Fungi</taxon>
        <taxon>Dikarya</taxon>
        <taxon>Basidiomycota</taxon>
        <taxon>Agaricomycotina</taxon>
        <taxon>Agaricomycetes</taxon>
        <taxon>Cantharellales</taxon>
        <taxon>Ceratobasidiaceae</taxon>
        <taxon>Rhizoctonia</taxon>
    </lineage>
</organism>
<dbReference type="EMBL" id="CYGV01000358">
    <property type="protein sequence ID" value="CUA68263.1"/>
    <property type="molecule type" value="Genomic_DNA"/>
</dbReference>
<evidence type="ECO:0000256" key="1">
    <source>
        <dbReference type="SAM" id="MobiDB-lite"/>
    </source>
</evidence>
<feature type="region of interest" description="Disordered" evidence="1">
    <location>
        <begin position="1"/>
        <end position="20"/>
    </location>
</feature>
<feature type="region of interest" description="Disordered" evidence="1">
    <location>
        <begin position="89"/>
        <end position="112"/>
    </location>
</feature>
<evidence type="ECO:0000313" key="2">
    <source>
        <dbReference type="EMBL" id="CUA68263.1"/>
    </source>
</evidence>
<feature type="compositionally biased region" description="Polar residues" evidence="1">
    <location>
        <begin position="157"/>
        <end position="167"/>
    </location>
</feature>
<sequence length="352" mass="39124">MSFGQEEEELDWGDAGDVVSLGDEDEIPCIAVAEENTGEQTAPMQDEDLEPAVMSAKSPAATVFHPLGLSHLPPKPQPVVRHRRSRETVKASSMSRAHLRANSPGSGDDLPRHWEVRRTETIIYYYHTEFRCSQLKRPTRDDARPDKFHWKGDTPPGASSRSQSARNPPSGPAEWPERSAPDHQHRSSARDKSPPRNPSPPPRPRSPNPPRQRSNSSVQPAPVRAMSPSSMLLPRRGASPARGLAKPVNKPQRLEPDTNISSDPQDNRNVRSRDSGWEQRGRSNVRERDTARNSARIDHYSPPPDTGDSPPRRGSRHRSISPPRKPPMRSDAMVLNQRGIFYCGPLLSALGS</sequence>
<feature type="compositionally biased region" description="Basic and acidic residues" evidence="1">
    <location>
        <begin position="138"/>
        <end position="152"/>
    </location>
</feature>